<organism evidence="1 2">
    <name type="scientific">Xenorhabdus littoralis</name>
    <dbReference type="NCBI Taxonomy" id="2582835"/>
    <lineage>
        <taxon>Bacteria</taxon>
        <taxon>Pseudomonadati</taxon>
        <taxon>Pseudomonadota</taxon>
        <taxon>Gammaproteobacteria</taxon>
        <taxon>Enterobacterales</taxon>
        <taxon>Morganellaceae</taxon>
        <taxon>Xenorhabdus</taxon>
    </lineage>
</organism>
<gene>
    <name evidence="1" type="ORF">FE394_13180</name>
</gene>
<dbReference type="EMBL" id="VCDP01000051">
    <property type="protein sequence ID" value="MDX8000131.1"/>
    <property type="molecule type" value="Genomic_DNA"/>
</dbReference>
<dbReference type="Proteomes" id="UP001271640">
    <property type="component" value="Unassembled WGS sequence"/>
</dbReference>
<comment type="caution">
    <text evidence="1">The sequence shown here is derived from an EMBL/GenBank/DDBJ whole genome shotgun (WGS) entry which is preliminary data.</text>
</comment>
<dbReference type="Gene3D" id="3.30.70.100">
    <property type="match status" value="1"/>
</dbReference>
<keyword evidence="2" id="KW-1185">Reference proteome</keyword>
<protein>
    <submittedName>
        <fullName evidence="1">NIPSNAP family protein</fullName>
    </submittedName>
</protein>
<evidence type="ECO:0000313" key="2">
    <source>
        <dbReference type="Proteomes" id="UP001271640"/>
    </source>
</evidence>
<reference evidence="2" key="1">
    <citation type="journal article" date="2024" name="Toxins">
        <title>Genome Sequence Analysis of Native Xenorhabdus Strains Isolated from Entomopathogenic Nematodes in Argentina.</title>
        <authorList>
            <person name="Palma L."/>
            <person name="Frizzo L."/>
            <person name="Kaiser S."/>
            <person name="Berry C."/>
            <person name="Caballero P."/>
            <person name="Bode H.B."/>
            <person name="Del Valle E.E."/>
        </authorList>
    </citation>
    <scope>NUCLEOTIDE SEQUENCE [LARGE SCALE GENOMIC DNA]</scope>
    <source>
        <strain evidence="2">Reich</strain>
    </source>
</reference>
<name>A0ABU4SN98_9GAMM</name>
<dbReference type="InterPro" id="IPR011008">
    <property type="entry name" value="Dimeric_a/b-barrel"/>
</dbReference>
<accession>A0ABU4SN98</accession>
<sequence length="113" mass="13054">MDKKIIEILQYELKAGTGEEFHSIMMEISVPLHKKRGIDVVSYGSSLHDPDSYYLLRAFDGFDEMHEMLTEFYKSSDWIKGPRVGIIERIDKSVKSIIELPALSIDALRVRQH</sequence>
<proteinExistence type="predicted"/>
<dbReference type="SUPFAM" id="SSF54909">
    <property type="entry name" value="Dimeric alpha+beta barrel"/>
    <property type="match status" value="1"/>
</dbReference>
<evidence type="ECO:0000313" key="1">
    <source>
        <dbReference type="EMBL" id="MDX8000131.1"/>
    </source>
</evidence>
<dbReference type="RefSeq" id="WP_319926838.1">
    <property type="nucleotide sequence ID" value="NZ_VCDP01000051.1"/>
</dbReference>